<comment type="similarity">
    <text evidence="1">Belongs to the ATP-dependent DNA ligase family.</text>
</comment>
<dbReference type="Pfam" id="PF01068">
    <property type="entry name" value="DNA_ligase_A_M"/>
    <property type="match status" value="1"/>
</dbReference>
<dbReference type="PROSITE" id="PS50160">
    <property type="entry name" value="DNA_LIGASE_A3"/>
    <property type="match status" value="1"/>
</dbReference>
<dbReference type="Proteomes" id="UP000003250">
    <property type="component" value="Unassembled WGS sequence"/>
</dbReference>
<dbReference type="PANTHER" id="PTHR45674:SF4">
    <property type="entry name" value="DNA LIGASE 1"/>
    <property type="match status" value="1"/>
</dbReference>
<dbReference type="InterPro" id="IPR012340">
    <property type="entry name" value="NA-bd_OB-fold"/>
</dbReference>
<dbReference type="EC" id="6.5.1.1" evidence="2"/>
<dbReference type="InterPro" id="IPR050191">
    <property type="entry name" value="ATP-dep_DNA_ligase"/>
</dbReference>
<keyword evidence="3" id="KW-0436">Ligase</keyword>
<evidence type="ECO:0000256" key="3">
    <source>
        <dbReference type="ARBA" id="ARBA00022598"/>
    </source>
</evidence>
<protein>
    <recommendedName>
        <fullName evidence="2">DNA ligase (ATP)</fullName>
        <ecNumber evidence="2">6.5.1.1</ecNumber>
    </recommendedName>
</protein>
<dbReference type="CDD" id="cd07906">
    <property type="entry name" value="Adenylation_DNA_ligase_LigD_LigC"/>
    <property type="match status" value="1"/>
</dbReference>
<evidence type="ECO:0000256" key="2">
    <source>
        <dbReference type="ARBA" id="ARBA00012727"/>
    </source>
</evidence>
<gene>
    <name evidence="6" type="ORF">MAXJ12_12487</name>
</gene>
<dbReference type="GO" id="GO:0003910">
    <property type="term" value="F:DNA ligase (ATP) activity"/>
    <property type="evidence" value="ECO:0007669"/>
    <property type="project" value="UniProtKB-EC"/>
</dbReference>
<evidence type="ECO:0000259" key="5">
    <source>
        <dbReference type="PROSITE" id="PS50160"/>
    </source>
</evidence>
<evidence type="ECO:0000256" key="4">
    <source>
        <dbReference type="ARBA" id="ARBA00034003"/>
    </source>
</evidence>
<evidence type="ECO:0000313" key="7">
    <source>
        <dbReference type="Proteomes" id="UP000003250"/>
    </source>
</evidence>
<reference evidence="6 7" key="1">
    <citation type="journal article" date="2012" name="J. Bacteriol.">
        <title>Draft Genome Sequence of Mesorhizobium alhagi CCNWXJ12-2T, a Novel Salt-Resistant Species Isolated from the Desert of Northwestern China.</title>
        <authorList>
            <person name="Zhou M."/>
            <person name="Chen W."/>
            <person name="Chen H."/>
            <person name="Wei G."/>
        </authorList>
    </citation>
    <scope>NUCLEOTIDE SEQUENCE [LARGE SCALE GENOMIC DNA]</scope>
    <source>
        <strain evidence="6 7">CCNWXJ12-2</strain>
    </source>
</reference>
<evidence type="ECO:0000313" key="6">
    <source>
        <dbReference type="EMBL" id="EHK56881.1"/>
    </source>
</evidence>
<dbReference type="GO" id="GO:0006310">
    <property type="term" value="P:DNA recombination"/>
    <property type="evidence" value="ECO:0007669"/>
    <property type="project" value="InterPro"/>
</dbReference>
<dbReference type="InterPro" id="IPR012310">
    <property type="entry name" value="DNA_ligase_ATP-dep_cent"/>
</dbReference>
<dbReference type="AlphaFoldDB" id="H0HQR7"/>
<sequence>MDQPPEGEGWIHEVKFDGYRAQIIVDRGDARVFTRNGHDWSTKFWPIALAGQALPCKSAIIDGEVIVCNEKGASDFNAIGRAIKAEPSRLCFVAFDLLHVDGRDLRSKPLVDRRAKLAELVRDKPGRIQFSESFEGDATAIFRAVDAMGLEGMVSKRADSRYRSGPSKSWLKAKCFVEADLEVLGVVREPGEAPLALMAKGDGSRNYVGAAVIGLNRAMKERLWERVAGMPGRAPKGIPINKPNAQWIKPGLVGHVRFLKGEGGLRHATLTEVRED</sequence>
<proteinExistence type="inferred from homology"/>
<dbReference type="Gene3D" id="3.30.470.30">
    <property type="entry name" value="DNA ligase/mRNA capping enzyme"/>
    <property type="match status" value="1"/>
</dbReference>
<dbReference type="GO" id="GO:0005524">
    <property type="term" value="F:ATP binding"/>
    <property type="evidence" value="ECO:0007669"/>
    <property type="project" value="InterPro"/>
</dbReference>
<dbReference type="PATRIC" id="fig|1107882.3.peg.2447"/>
<comment type="catalytic activity">
    <reaction evidence="4">
        <text>ATP + (deoxyribonucleotide)n-3'-hydroxyl + 5'-phospho-(deoxyribonucleotide)m = (deoxyribonucleotide)n+m + AMP + diphosphate.</text>
        <dbReference type="EC" id="6.5.1.1"/>
    </reaction>
</comment>
<dbReference type="Pfam" id="PF04679">
    <property type="entry name" value="DNA_ligase_A_C"/>
    <property type="match status" value="1"/>
</dbReference>
<dbReference type="InterPro" id="IPR012309">
    <property type="entry name" value="DNA_ligase_ATP-dep_C"/>
</dbReference>
<dbReference type="Gene3D" id="3.30.1490.70">
    <property type="match status" value="1"/>
</dbReference>
<organism evidence="6 7">
    <name type="scientific">Mesorhizobium alhagi CCNWXJ12-2</name>
    <dbReference type="NCBI Taxonomy" id="1107882"/>
    <lineage>
        <taxon>Bacteria</taxon>
        <taxon>Pseudomonadati</taxon>
        <taxon>Pseudomonadota</taxon>
        <taxon>Alphaproteobacteria</taxon>
        <taxon>Hyphomicrobiales</taxon>
        <taxon>Phyllobacteriaceae</taxon>
        <taxon>Allomesorhizobium</taxon>
    </lineage>
</organism>
<dbReference type="Gene3D" id="2.40.50.140">
    <property type="entry name" value="Nucleic acid-binding proteins"/>
    <property type="match status" value="1"/>
</dbReference>
<dbReference type="PANTHER" id="PTHR45674">
    <property type="entry name" value="DNA LIGASE 1/3 FAMILY MEMBER"/>
    <property type="match status" value="1"/>
</dbReference>
<evidence type="ECO:0000256" key="1">
    <source>
        <dbReference type="ARBA" id="ARBA00007572"/>
    </source>
</evidence>
<feature type="domain" description="ATP-dependent DNA ligase family profile" evidence="5">
    <location>
        <begin position="83"/>
        <end position="174"/>
    </location>
</feature>
<accession>H0HQR7</accession>
<dbReference type="SUPFAM" id="SSF56091">
    <property type="entry name" value="DNA ligase/mRNA capping enzyme, catalytic domain"/>
    <property type="match status" value="1"/>
</dbReference>
<dbReference type="EMBL" id="AHAM01000096">
    <property type="protein sequence ID" value="EHK56881.1"/>
    <property type="molecule type" value="Genomic_DNA"/>
</dbReference>
<dbReference type="GO" id="GO:0006281">
    <property type="term" value="P:DNA repair"/>
    <property type="evidence" value="ECO:0007669"/>
    <property type="project" value="InterPro"/>
</dbReference>
<keyword evidence="7" id="KW-1185">Reference proteome</keyword>
<name>H0HQR7_9HYPH</name>